<dbReference type="Ensembl" id="ENSFHET00000010422.1">
    <property type="protein sequence ID" value="ENSFHEP00000003511.1"/>
    <property type="gene ID" value="ENSFHEG00000004400.1"/>
</dbReference>
<dbReference type="GO" id="GO:0005615">
    <property type="term" value="C:extracellular space"/>
    <property type="evidence" value="ECO:0007669"/>
    <property type="project" value="TreeGrafter"/>
</dbReference>
<evidence type="ECO:0000256" key="1">
    <source>
        <dbReference type="ARBA" id="ARBA00022614"/>
    </source>
</evidence>
<dbReference type="Proteomes" id="UP000265000">
    <property type="component" value="Unplaced"/>
</dbReference>
<evidence type="ECO:0000256" key="2">
    <source>
        <dbReference type="ARBA" id="ARBA00022737"/>
    </source>
</evidence>
<sequence length="153" mass="16813">MELLSLSNNRSGPESLPPGVLSPLRNLRTLNLDHNHRGVFNGMSGLLVLDLSANRLKNKGLPRDSFVNATHLESLNLEGNKLKRVPRTLPCSLKALNLEGNLISSIKKASFLNLNSLEHLGLGRNKIFKVHFPALEPVLHGSFSLPSKYKSCS</sequence>
<accession>A0A3Q2NVW6</accession>
<dbReference type="SMART" id="SM00369">
    <property type="entry name" value="LRR_TYP"/>
    <property type="match status" value="5"/>
</dbReference>
<dbReference type="InterPro" id="IPR003591">
    <property type="entry name" value="Leu-rich_rpt_typical-subtyp"/>
</dbReference>
<evidence type="ECO:0000313" key="4">
    <source>
        <dbReference type="Ensembl" id="ENSFHEP00000003511.1"/>
    </source>
</evidence>
<evidence type="ECO:0000313" key="5">
    <source>
        <dbReference type="Proteomes" id="UP000265000"/>
    </source>
</evidence>
<keyword evidence="2" id="KW-0677">Repeat</keyword>
<keyword evidence="1" id="KW-0433">Leucine-rich repeat</keyword>
<feature type="region of interest" description="Disordered" evidence="3">
    <location>
        <begin position="1"/>
        <end position="20"/>
    </location>
</feature>
<dbReference type="InterPro" id="IPR032675">
    <property type="entry name" value="LRR_dom_sf"/>
</dbReference>
<feature type="compositionally biased region" description="Polar residues" evidence="3">
    <location>
        <begin position="1"/>
        <end position="12"/>
    </location>
</feature>
<keyword evidence="5" id="KW-1185">Reference proteome</keyword>
<dbReference type="InterPro" id="IPR050333">
    <property type="entry name" value="SLRP"/>
</dbReference>
<dbReference type="Pfam" id="PF13855">
    <property type="entry name" value="LRR_8"/>
    <property type="match status" value="2"/>
</dbReference>
<reference evidence="4" key="1">
    <citation type="submission" date="2025-08" db="UniProtKB">
        <authorList>
            <consortium name="Ensembl"/>
        </authorList>
    </citation>
    <scope>IDENTIFICATION</scope>
</reference>
<dbReference type="PROSITE" id="PS51450">
    <property type="entry name" value="LRR"/>
    <property type="match status" value="1"/>
</dbReference>
<evidence type="ECO:0000256" key="3">
    <source>
        <dbReference type="SAM" id="MobiDB-lite"/>
    </source>
</evidence>
<dbReference type="GeneTree" id="ENSGT00940000167455"/>
<dbReference type="PANTHER" id="PTHR45712">
    <property type="entry name" value="AGAP008170-PA"/>
    <property type="match status" value="1"/>
</dbReference>
<organism evidence="4 5">
    <name type="scientific">Fundulus heteroclitus</name>
    <name type="common">Killifish</name>
    <name type="synonym">Mummichog</name>
    <dbReference type="NCBI Taxonomy" id="8078"/>
    <lineage>
        <taxon>Eukaryota</taxon>
        <taxon>Metazoa</taxon>
        <taxon>Chordata</taxon>
        <taxon>Craniata</taxon>
        <taxon>Vertebrata</taxon>
        <taxon>Euteleostomi</taxon>
        <taxon>Actinopterygii</taxon>
        <taxon>Neopterygii</taxon>
        <taxon>Teleostei</taxon>
        <taxon>Neoteleostei</taxon>
        <taxon>Acanthomorphata</taxon>
        <taxon>Ovalentaria</taxon>
        <taxon>Atherinomorphae</taxon>
        <taxon>Cyprinodontiformes</taxon>
        <taxon>Fundulidae</taxon>
        <taxon>Fundulus</taxon>
    </lineage>
</organism>
<reference evidence="4" key="2">
    <citation type="submission" date="2025-09" db="UniProtKB">
        <authorList>
            <consortium name="Ensembl"/>
        </authorList>
    </citation>
    <scope>IDENTIFICATION</scope>
</reference>
<dbReference type="InterPro" id="IPR001611">
    <property type="entry name" value="Leu-rich_rpt"/>
</dbReference>
<name>A0A3Q2NVW6_FUNHE</name>
<dbReference type="SUPFAM" id="SSF52058">
    <property type="entry name" value="L domain-like"/>
    <property type="match status" value="1"/>
</dbReference>
<proteinExistence type="predicted"/>
<dbReference type="PANTHER" id="PTHR45712:SF31">
    <property type="entry name" value="PODOCAN"/>
    <property type="match status" value="1"/>
</dbReference>
<dbReference type="AlphaFoldDB" id="A0A3Q2NVW6"/>
<dbReference type="Gene3D" id="3.80.10.10">
    <property type="entry name" value="Ribonuclease Inhibitor"/>
    <property type="match status" value="2"/>
</dbReference>
<protein>
    <submittedName>
        <fullName evidence="4">Wu:fc23c09</fullName>
    </submittedName>
</protein>